<accession>A0ABT0GQP5</accession>
<evidence type="ECO:0000313" key="2">
    <source>
        <dbReference type="Proteomes" id="UP001431221"/>
    </source>
</evidence>
<sequence>MKRFIFLNAFISWVKIASDFRTFRLKLFWKKCVWVGPGTVYGRSNPVFTVIPDKRSACCVPIRNPAGQRARQRAPILSIDETERLRRKYVWVPDQRSAAPHLSGMTVEKIAIAQRKTRLQRALFFQTSLFQRVSPRTSAAQIRGLLAVQLASSPRWFMPALLNTPLLWKRVGPGSRVARPG</sequence>
<proteinExistence type="predicted"/>
<keyword evidence="2" id="KW-1185">Reference proteome</keyword>
<dbReference type="Proteomes" id="UP001431221">
    <property type="component" value="Unassembled WGS sequence"/>
</dbReference>
<evidence type="ECO:0000313" key="1">
    <source>
        <dbReference type="EMBL" id="MCK7611765.1"/>
    </source>
</evidence>
<organism evidence="1 2">
    <name type="scientific">Roseibium sediminicola</name>
    <dbReference type="NCBI Taxonomy" id="2933272"/>
    <lineage>
        <taxon>Bacteria</taxon>
        <taxon>Pseudomonadati</taxon>
        <taxon>Pseudomonadota</taxon>
        <taxon>Alphaproteobacteria</taxon>
        <taxon>Hyphomicrobiales</taxon>
        <taxon>Stappiaceae</taxon>
        <taxon>Roseibium</taxon>
    </lineage>
</organism>
<dbReference type="EMBL" id="JALNMJ010000003">
    <property type="protein sequence ID" value="MCK7611765.1"/>
    <property type="molecule type" value="Genomic_DNA"/>
</dbReference>
<name>A0ABT0GQP5_9HYPH</name>
<gene>
    <name evidence="1" type="ORF">M0H32_06315</name>
</gene>
<reference evidence="1" key="1">
    <citation type="submission" date="2022-04" db="EMBL/GenBank/DDBJ databases">
        <title>Roseibium sp. CAU 1639 isolated from mud.</title>
        <authorList>
            <person name="Kim W."/>
        </authorList>
    </citation>
    <scope>NUCLEOTIDE SEQUENCE</scope>
    <source>
        <strain evidence="1">CAU 1639</strain>
    </source>
</reference>
<dbReference type="RefSeq" id="WP_248152268.1">
    <property type="nucleotide sequence ID" value="NZ_JALNMJ010000003.1"/>
</dbReference>
<comment type="caution">
    <text evidence="1">The sequence shown here is derived from an EMBL/GenBank/DDBJ whole genome shotgun (WGS) entry which is preliminary data.</text>
</comment>
<protein>
    <recommendedName>
        <fullName evidence="3">Transposase</fullName>
    </recommendedName>
</protein>
<evidence type="ECO:0008006" key="3">
    <source>
        <dbReference type="Google" id="ProtNLM"/>
    </source>
</evidence>